<dbReference type="PROSITE" id="PS00187">
    <property type="entry name" value="TPP_ENZYMES"/>
    <property type="match status" value="1"/>
</dbReference>
<dbReference type="GO" id="GO:0000287">
    <property type="term" value="F:magnesium ion binding"/>
    <property type="evidence" value="ECO:0007669"/>
    <property type="project" value="InterPro"/>
</dbReference>
<dbReference type="InterPro" id="IPR000399">
    <property type="entry name" value="TPP-bd_CS"/>
</dbReference>
<keyword evidence="2" id="KW-0786">Thiamine pyrophosphate</keyword>
<dbReference type="InterPro" id="IPR051818">
    <property type="entry name" value="TPP_dependent_decarboxylase"/>
</dbReference>
<dbReference type="AlphaFoldDB" id="A0A7X2TCC7"/>
<keyword evidence="6" id="KW-1185">Reference proteome</keyword>
<sequence>MIDTKKFVDQLIAGGIHRIAGVPCSFLGPLINEAENRGMYEPFVNEGDALAYAAGAALAGRRCAVAMQSSGLSNALSPLTSLNELFGLHTLLLIGNRGMDDEPQHKIMAGVLKPFLDTLAIPYVNAEDSQALSAAFPQLDKHCAAVLVNSRHTFSPVPLKVKASGQEQTVLPLRYDMLKAISGCAEASVIVTTTGFTSREMFCIKDRAENFYMVGSMGCLSSLALGIADYLPERTVIAIDGDSGCLMRLGALYTLTQKRPHNLCYILLDNGANESTGGQRNSLGESRLLEVMNNLYPTQEVGSVDAMTACLGQFQQFPAYTQLYVKTGLGTVKDLPRPDRQLIYDQAKRFRKALV</sequence>
<proteinExistence type="predicted"/>
<gene>
    <name evidence="5" type="ORF">FYJ39_03955</name>
</gene>
<evidence type="ECO:0000313" key="6">
    <source>
        <dbReference type="Proteomes" id="UP000429958"/>
    </source>
</evidence>
<evidence type="ECO:0000256" key="2">
    <source>
        <dbReference type="ARBA" id="ARBA00023052"/>
    </source>
</evidence>
<dbReference type="InterPro" id="IPR029061">
    <property type="entry name" value="THDP-binding"/>
</dbReference>
<dbReference type="EMBL" id="VUMD01000003">
    <property type="protein sequence ID" value="MSS35756.1"/>
    <property type="molecule type" value="Genomic_DNA"/>
</dbReference>
<evidence type="ECO:0000256" key="1">
    <source>
        <dbReference type="ARBA" id="ARBA00022793"/>
    </source>
</evidence>
<evidence type="ECO:0000259" key="4">
    <source>
        <dbReference type="Pfam" id="PF02775"/>
    </source>
</evidence>
<protein>
    <submittedName>
        <fullName evidence="5">Phosphonopyruvate decarboxylase</fullName>
    </submittedName>
</protein>
<dbReference type="PANTHER" id="PTHR42818">
    <property type="entry name" value="SULFOPYRUVATE DECARBOXYLASE SUBUNIT ALPHA"/>
    <property type="match status" value="1"/>
</dbReference>
<organism evidence="5 6">
    <name type="scientific">Clostridium porci</name>
    <dbReference type="NCBI Taxonomy" id="2605778"/>
    <lineage>
        <taxon>Bacteria</taxon>
        <taxon>Bacillati</taxon>
        <taxon>Bacillota</taxon>
        <taxon>Clostridia</taxon>
        <taxon>Eubacteriales</taxon>
        <taxon>Clostridiaceae</taxon>
        <taxon>Clostridium</taxon>
    </lineage>
</organism>
<keyword evidence="5" id="KW-0670">Pyruvate</keyword>
<dbReference type="Gene3D" id="3.40.50.970">
    <property type="match status" value="2"/>
</dbReference>
<comment type="caution">
    <text evidence="5">The sequence shown here is derived from an EMBL/GenBank/DDBJ whole genome shotgun (WGS) entry which is preliminary data.</text>
</comment>
<keyword evidence="3" id="KW-0456">Lyase</keyword>
<name>A0A7X2TCC7_9CLOT</name>
<dbReference type="Pfam" id="PF02775">
    <property type="entry name" value="TPP_enzyme_C"/>
    <property type="match status" value="1"/>
</dbReference>
<evidence type="ECO:0000313" key="5">
    <source>
        <dbReference type="EMBL" id="MSS35756.1"/>
    </source>
</evidence>
<dbReference type="GO" id="GO:0016831">
    <property type="term" value="F:carboxy-lyase activity"/>
    <property type="evidence" value="ECO:0007669"/>
    <property type="project" value="UniProtKB-KW"/>
</dbReference>
<feature type="domain" description="Thiamine pyrophosphate enzyme TPP-binding" evidence="4">
    <location>
        <begin position="212"/>
        <end position="293"/>
    </location>
</feature>
<dbReference type="PANTHER" id="PTHR42818:SF1">
    <property type="entry name" value="SULFOPYRUVATE DECARBOXYLASE"/>
    <property type="match status" value="1"/>
</dbReference>
<dbReference type="InterPro" id="IPR011766">
    <property type="entry name" value="TPP_enzyme_TPP-bd"/>
</dbReference>
<evidence type="ECO:0000256" key="3">
    <source>
        <dbReference type="ARBA" id="ARBA00023239"/>
    </source>
</evidence>
<dbReference type="RefSeq" id="WP_154471164.1">
    <property type="nucleotide sequence ID" value="NZ_DBEWUL010000057.1"/>
</dbReference>
<accession>A0A7X2TCC7</accession>
<reference evidence="5 6" key="1">
    <citation type="submission" date="2019-08" db="EMBL/GenBank/DDBJ databases">
        <title>In-depth cultivation of the pig gut microbiome towards novel bacterial diversity and tailored functional studies.</title>
        <authorList>
            <person name="Wylensek D."/>
            <person name="Hitch T.C.A."/>
            <person name="Clavel T."/>
        </authorList>
    </citation>
    <scope>NUCLEOTIDE SEQUENCE [LARGE SCALE GENOMIC DNA]</scope>
    <source>
        <strain evidence="5 6">WCA-389-WT-23D1</strain>
    </source>
</reference>
<dbReference type="GO" id="GO:0030976">
    <property type="term" value="F:thiamine pyrophosphate binding"/>
    <property type="evidence" value="ECO:0007669"/>
    <property type="project" value="InterPro"/>
</dbReference>
<keyword evidence="1" id="KW-0210">Decarboxylase</keyword>
<dbReference type="Proteomes" id="UP000429958">
    <property type="component" value="Unassembled WGS sequence"/>
</dbReference>
<dbReference type="SUPFAM" id="SSF52518">
    <property type="entry name" value="Thiamin diphosphate-binding fold (THDP-binding)"/>
    <property type="match status" value="2"/>
</dbReference>